<proteinExistence type="predicted"/>
<organism evidence="3 4">
    <name type="scientific">Pedobacter nutrimenti</name>
    <dbReference type="NCBI Taxonomy" id="1241337"/>
    <lineage>
        <taxon>Bacteria</taxon>
        <taxon>Pseudomonadati</taxon>
        <taxon>Bacteroidota</taxon>
        <taxon>Sphingobacteriia</taxon>
        <taxon>Sphingobacteriales</taxon>
        <taxon>Sphingobacteriaceae</taxon>
        <taxon>Pedobacter</taxon>
    </lineage>
</organism>
<dbReference type="InterPro" id="IPR011250">
    <property type="entry name" value="OMP/PagP_B-barrel"/>
</dbReference>
<evidence type="ECO:0000313" key="3">
    <source>
        <dbReference type="EMBL" id="PYF72436.1"/>
    </source>
</evidence>
<dbReference type="Pfam" id="PF13568">
    <property type="entry name" value="OMP_b-brl_2"/>
    <property type="match status" value="1"/>
</dbReference>
<feature type="signal peptide" evidence="1">
    <location>
        <begin position="1"/>
        <end position="22"/>
    </location>
</feature>
<protein>
    <submittedName>
        <fullName evidence="3">Outer membrane protein with beta-barrel domain</fullName>
    </submittedName>
</protein>
<feature type="chain" id="PRO_5016327672" evidence="1">
    <location>
        <begin position="23"/>
        <end position="416"/>
    </location>
</feature>
<feature type="domain" description="Outer membrane protein beta-barrel" evidence="2">
    <location>
        <begin position="225"/>
        <end position="388"/>
    </location>
</feature>
<name>A0A318UD64_9SPHI</name>
<keyword evidence="4" id="KW-1185">Reference proteome</keyword>
<keyword evidence="1" id="KW-0732">Signal</keyword>
<reference evidence="3 4" key="1">
    <citation type="submission" date="2018-06" db="EMBL/GenBank/DDBJ databases">
        <title>Genomic Encyclopedia of Archaeal and Bacterial Type Strains, Phase II (KMG-II): from individual species to whole genera.</title>
        <authorList>
            <person name="Goeker M."/>
        </authorList>
    </citation>
    <scope>NUCLEOTIDE SEQUENCE [LARGE SCALE GENOMIC DNA]</scope>
    <source>
        <strain evidence="3 4">DSM 27372</strain>
    </source>
</reference>
<evidence type="ECO:0000256" key="1">
    <source>
        <dbReference type="SAM" id="SignalP"/>
    </source>
</evidence>
<comment type="caution">
    <text evidence="3">The sequence shown here is derived from an EMBL/GenBank/DDBJ whole genome shotgun (WGS) entry which is preliminary data.</text>
</comment>
<evidence type="ECO:0000313" key="4">
    <source>
        <dbReference type="Proteomes" id="UP000248198"/>
    </source>
</evidence>
<dbReference type="EMBL" id="QKLU01000006">
    <property type="protein sequence ID" value="PYF72436.1"/>
    <property type="molecule type" value="Genomic_DNA"/>
</dbReference>
<dbReference type="RefSeq" id="WP_110833245.1">
    <property type="nucleotide sequence ID" value="NZ_QKLU01000006.1"/>
</dbReference>
<sequence>MKRFLFVLILGLPMLCFSQSNFKEGYIVKNNQDTLKGYINFKELNLNPVSLEFRSSKSAQTQMFDLESCSAFGIDREEVYRRFTVNVSQSSTHTEGLSLVEDTTSLRKKVFLKVLVLGKNVNLFTYEDEIKRRFYLLENGQNEPYELIKNVYLDSRKANTIVNDKRYIQQLWSASQRYDVNNVRGVGRFKSLDYNAGDLAKIVALINEETIVKFKDKKDLRFFIGTGLSISKAAYKENSEVPKVSTDGKSSLMPFLTIGADLFANSVMKKIVFRAEMSFFISKYDISANTPLPSKTFVSNTFNQYSVALSPQLIYSFYKSPEFQAFAGAGLRFSISKYSNSVSGRVSYPLPIKYTENEARLDPFNFSLPFKAGVILKNRFEISAGYVLPSVVGNSASFHLTTQRITAGVNYLFDKK</sequence>
<dbReference type="Proteomes" id="UP000248198">
    <property type="component" value="Unassembled WGS sequence"/>
</dbReference>
<gene>
    <name evidence="3" type="ORF">B0O44_10685</name>
</gene>
<evidence type="ECO:0000259" key="2">
    <source>
        <dbReference type="Pfam" id="PF13568"/>
    </source>
</evidence>
<dbReference type="AlphaFoldDB" id="A0A318UD64"/>
<dbReference type="OrthoDB" id="677565at2"/>
<dbReference type="SUPFAM" id="SSF56925">
    <property type="entry name" value="OMPA-like"/>
    <property type="match status" value="1"/>
</dbReference>
<accession>A0A318UD64</accession>
<dbReference type="InterPro" id="IPR025665">
    <property type="entry name" value="Beta-barrel_OMP_2"/>
</dbReference>